<gene>
    <name evidence="1" type="ORF">KC01_LOCUS21425</name>
</gene>
<protein>
    <submittedName>
        <fullName evidence="1">Uncharacterized protein</fullName>
    </submittedName>
</protein>
<evidence type="ECO:0000313" key="2">
    <source>
        <dbReference type="Proteomes" id="UP001497482"/>
    </source>
</evidence>
<reference evidence="1 2" key="1">
    <citation type="submission" date="2024-04" db="EMBL/GenBank/DDBJ databases">
        <authorList>
            <person name="Waldvogel A.-M."/>
            <person name="Schoenle A."/>
        </authorList>
    </citation>
    <scope>NUCLEOTIDE SEQUENCE [LARGE SCALE GENOMIC DNA]</scope>
</reference>
<name>A0AAV2KU46_KNICA</name>
<proteinExistence type="predicted"/>
<keyword evidence="2" id="KW-1185">Reference proteome</keyword>
<accession>A0AAV2KU46</accession>
<sequence length="124" mass="13364">MAVHITALSPLLPLKRRYESPLIPFEDDEPATYLQRVDDETPAIIGLCHVKDGTAPFAPPRSVGPVYSSAGAVSERWNGSGAEEGKSPSPLEQPVFLLSSSLIFLGAQYFSGALDVIRHRECGV</sequence>
<dbReference type="Proteomes" id="UP001497482">
    <property type="component" value="Chromosome 2"/>
</dbReference>
<dbReference type="EMBL" id="OZ035824">
    <property type="protein sequence ID" value="CAL1592133.1"/>
    <property type="molecule type" value="Genomic_DNA"/>
</dbReference>
<evidence type="ECO:0000313" key="1">
    <source>
        <dbReference type="EMBL" id="CAL1592133.1"/>
    </source>
</evidence>
<organism evidence="1 2">
    <name type="scientific">Knipowitschia caucasica</name>
    <name type="common">Caucasian dwarf goby</name>
    <name type="synonym">Pomatoschistus caucasicus</name>
    <dbReference type="NCBI Taxonomy" id="637954"/>
    <lineage>
        <taxon>Eukaryota</taxon>
        <taxon>Metazoa</taxon>
        <taxon>Chordata</taxon>
        <taxon>Craniata</taxon>
        <taxon>Vertebrata</taxon>
        <taxon>Euteleostomi</taxon>
        <taxon>Actinopterygii</taxon>
        <taxon>Neopterygii</taxon>
        <taxon>Teleostei</taxon>
        <taxon>Neoteleostei</taxon>
        <taxon>Acanthomorphata</taxon>
        <taxon>Gobiaria</taxon>
        <taxon>Gobiiformes</taxon>
        <taxon>Gobioidei</taxon>
        <taxon>Gobiidae</taxon>
        <taxon>Gobiinae</taxon>
        <taxon>Knipowitschia</taxon>
    </lineage>
</organism>
<dbReference type="AlphaFoldDB" id="A0AAV2KU46"/>